<dbReference type="Gene3D" id="3.20.20.70">
    <property type="entry name" value="Aldolase class I"/>
    <property type="match status" value="1"/>
</dbReference>
<dbReference type="GO" id="GO:0018580">
    <property type="term" value="F:nitronate monooxygenase activity"/>
    <property type="evidence" value="ECO:0007669"/>
    <property type="project" value="InterPro"/>
</dbReference>
<dbReference type="Proteomes" id="UP000013063">
    <property type="component" value="Unassembled WGS sequence"/>
</dbReference>
<dbReference type="InterPro" id="IPR013785">
    <property type="entry name" value="Aldolase_TIM"/>
</dbReference>
<evidence type="ECO:0000256" key="4">
    <source>
        <dbReference type="ARBA" id="ARBA00023002"/>
    </source>
</evidence>
<evidence type="ECO:0000256" key="5">
    <source>
        <dbReference type="ARBA" id="ARBA00023033"/>
    </source>
</evidence>
<evidence type="ECO:0000256" key="1">
    <source>
        <dbReference type="ARBA" id="ARBA00009881"/>
    </source>
</evidence>
<dbReference type="PATRIC" id="fig|1292034.3.peg.1983"/>
<dbReference type="CDD" id="cd04730">
    <property type="entry name" value="NPD_like"/>
    <property type="match status" value="1"/>
</dbReference>
<dbReference type="eggNOG" id="COG2070">
    <property type="taxonomic scope" value="Bacteria"/>
</dbReference>
<evidence type="ECO:0000256" key="3">
    <source>
        <dbReference type="ARBA" id="ARBA00022643"/>
    </source>
</evidence>
<comment type="similarity">
    <text evidence="1">Belongs to the nitronate monooxygenase family. NMO class I subfamily.</text>
</comment>
<gene>
    <name evidence="6" type="ORF">OR37_01996</name>
</gene>
<organism evidence="6 7">
    <name type="scientific">Caulobacter vibrioides OR37</name>
    <dbReference type="NCBI Taxonomy" id="1292034"/>
    <lineage>
        <taxon>Bacteria</taxon>
        <taxon>Pseudomonadati</taxon>
        <taxon>Pseudomonadota</taxon>
        <taxon>Alphaproteobacteria</taxon>
        <taxon>Caulobacterales</taxon>
        <taxon>Caulobacteraceae</taxon>
        <taxon>Caulobacter</taxon>
    </lineage>
</organism>
<reference evidence="6 7" key="1">
    <citation type="journal article" date="2013" name="Genome Announc.">
        <title>Draft Genome Sequence for Caulobacter sp. Strain OR37, a Bacterium Tolerant to Heavy Metals.</title>
        <authorList>
            <person name="Utturkar S.M."/>
            <person name="Bollmann A."/>
            <person name="Brzoska R.M."/>
            <person name="Klingeman D.M."/>
            <person name="Epstein S.E."/>
            <person name="Palumbo A.V."/>
            <person name="Brown S.D."/>
        </authorList>
    </citation>
    <scope>NUCLEOTIDE SEQUENCE [LARGE SCALE GENOMIC DNA]</scope>
    <source>
        <strain evidence="6 7">OR37</strain>
    </source>
</reference>
<dbReference type="RefSeq" id="WP_004618825.1">
    <property type="nucleotide sequence ID" value="NZ_APMP01000009.1"/>
</dbReference>
<keyword evidence="2" id="KW-0285">Flavoprotein</keyword>
<name>R0EJS5_CAUVI</name>
<comment type="caution">
    <text evidence="6">The sequence shown here is derived from an EMBL/GenBank/DDBJ whole genome shotgun (WGS) entry which is preliminary data.</text>
</comment>
<keyword evidence="3" id="KW-0288">FMN</keyword>
<keyword evidence="4" id="KW-0560">Oxidoreductase</keyword>
<evidence type="ECO:0000313" key="7">
    <source>
        <dbReference type="Proteomes" id="UP000013063"/>
    </source>
</evidence>
<sequence precursor="true">MSLPPSIAGRLRLPAFCAPMFLVSTPELVKAACLSGIIGGLPRQNARSIEQFEAWLADIRLALDVARDQGAAAGPLAVNLASNLPTEELAANLALCARYGVDIIVNATGDPTELTKRARDAGMLVYADAVNLRFAEKAASAGVDGITAVGAGGGGHSGVITPLALIPKIRAMFSGTIVLAGAVSSGAAIRAAEILGADLAYLGTRFIATRESGADTAYKQMLIDEDIVGVVHTAAISGVAASWLTASMRRVGLDPDALPAPGPRLTHGHLPAGVKPWRNLWSAGQGIGLIADAPDVAELVERLAGEYEAACDVPAFRGWKAS</sequence>
<evidence type="ECO:0000313" key="6">
    <source>
        <dbReference type="EMBL" id="ENZ82184.1"/>
    </source>
</evidence>
<keyword evidence="6" id="KW-0223">Dioxygenase</keyword>
<keyword evidence="5" id="KW-0503">Monooxygenase</keyword>
<dbReference type="GO" id="GO:0051213">
    <property type="term" value="F:dioxygenase activity"/>
    <property type="evidence" value="ECO:0007669"/>
    <property type="project" value="UniProtKB-KW"/>
</dbReference>
<dbReference type="OrthoDB" id="9778912at2"/>
<dbReference type="PANTHER" id="PTHR42747:SF4">
    <property type="entry name" value="BLR1330 PROTEIN"/>
    <property type="match status" value="1"/>
</dbReference>
<protein>
    <submittedName>
        <fullName evidence="6">2-nitropropane dioxygenase-like enzyme</fullName>
    </submittedName>
</protein>
<dbReference type="PANTHER" id="PTHR42747">
    <property type="entry name" value="NITRONATE MONOOXYGENASE-RELATED"/>
    <property type="match status" value="1"/>
</dbReference>
<proteinExistence type="inferred from homology"/>
<dbReference type="SUPFAM" id="SSF51412">
    <property type="entry name" value="Inosine monophosphate dehydrogenase (IMPDH)"/>
    <property type="match status" value="1"/>
</dbReference>
<dbReference type="Pfam" id="PF03060">
    <property type="entry name" value="NMO"/>
    <property type="match status" value="1"/>
</dbReference>
<dbReference type="EMBL" id="APMP01000009">
    <property type="protein sequence ID" value="ENZ82184.1"/>
    <property type="molecule type" value="Genomic_DNA"/>
</dbReference>
<keyword evidence="7" id="KW-1185">Reference proteome</keyword>
<dbReference type="AlphaFoldDB" id="R0EJS5"/>
<dbReference type="STRING" id="1292034.OR37_01996"/>
<evidence type="ECO:0000256" key="2">
    <source>
        <dbReference type="ARBA" id="ARBA00022630"/>
    </source>
</evidence>
<dbReference type="InterPro" id="IPR004136">
    <property type="entry name" value="NMO"/>
</dbReference>
<accession>R0EJS5</accession>